<name>A0A4Z0YBM8_9FIRM</name>
<evidence type="ECO:0008006" key="4">
    <source>
        <dbReference type="Google" id="ProtNLM"/>
    </source>
</evidence>
<gene>
    <name evidence="2" type="ORF">CAGA_11730</name>
</gene>
<comment type="caution">
    <text evidence="2">The sequence shown here is derived from an EMBL/GenBank/DDBJ whole genome shotgun (WGS) entry which is preliminary data.</text>
</comment>
<dbReference type="Proteomes" id="UP000297714">
    <property type="component" value="Unassembled WGS sequence"/>
</dbReference>
<dbReference type="OrthoDB" id="1860342at2"/>
<dbReference type="AlphaFoldDB" id="A0A4Z0YBM8"/>
<dbReference type="EMBL" id="SRMQ01000004">
    <property type="protein sequence ID" value="TGJ76631.1"/>
    <property type="molecule type" value="Genomic_DNA"/>
</dbReference>
<organism evidence="2 3">
    <name type="scientific">Caproiciproducens galactitolivorans</name>
    <dbReference type="NCBI Taxonomy" id="642589"/>
    <lineage>
        <taxon>Bacteria</taxon>
        <taxon>Bacillati</taxon>
        <taxon>Bacillota</taxon>
        <taxon>Clostridia</taxon>
        <taxon>Eubacteriales</taxon>
        <taxon>Acutalibacteraceae</taxon>
        <taxon>Caproiciproducens</taxon>
    </lineage>
</organism>
<keyword evidence="3" id="KW-1185">Reference proteome</keyword>
<dbReference type="RefSeq" id="WP_135658803.1">
    <property type="nucleotide sequence ID" value="NZ_JAJUFJ010000011.1"/>
</dbReference>
<sequence length="151" mass="16125">MKRMWKVCAAVLAAAALFALAGCSARTAVTADEFKKQAEAQGFKVTDTSGSSVSAEKSLEATKSETGTTITYLAFSSETSAQQSYKSIKSSISNGAGGTATNVDSSSYNKYTYVNGELTHTLVRMNKTVIYGKATLTHKNQVDDFMKAVKY</sequence>
<keyword evidence="1" id="KW-0732">Signal</keyword>
<feature type="signal peptide" evidence="1">
    <location>
        <begin position="1"/>
        <end position="21"/>
    </location>
</feature>
<accession>A0A4Z0YBM8</accession>
<proteinExistence type="predicted"/>
<reference evidence="2 3" key="1">
    <citation type="submission" date="2019-04" db="EMBL/GenBank/DDBJ databases">
        <authorList>
            <person name="Poehlein A."/>
            <person name="Bengelsdorf F.R."/>
            <person name="Duerre P."/>
            <person name="Daniel R."/>
        </authorList>
    </citation>
    <scope>NUCLEOTIDE SEQUENCE [LARGE SCALE GENOMIC DNA]</scope>
    <source>
        <strain evidence="2 3">BS-1</strain>
    </source>
</reference>
<protein>
    <recommendedName>
        <fullName evidence="4">Lipoprotein</fullName>
    </recommendedName>
</protein>
<evidence type="ECO:0000313" key="2">
    <source>
        <dbReference type="EMBL" id="TGJ76631.1"/>
    </source>
</evidence>
<evidence type="ECO:0000313" key="3">
    <source>
        <dbReference type="Proteomes" id="UP000297714"/>
    </source>
</evidence>
<dbReference type="PROSITE" id="PS51257">
    <property type="entry name" value="PROKAR_LIPOPROTEIN"/>
    <property type="match status" value="1"/>
</dbReference>
<evidence type="ECO:0000256" key="1">
    <source>
        <dbReference type="SAM" id="SignalP"/>
    </source>
</evidence>
<feature type="chain" id="PRO_5039025444" description="Lipoprotein" evidence="1">
    <location>
        <begin position="22"/>
        <end position="151"/>
    </location>
</feature>